<dbReference type="EMBL" id="CP063849">
    <property type="protein sequence ID" value="QOY88731.1"/>
    <property type="molecule type" value="Genomic_DNA"/>
</dbReference>
<dbReference type="SUPFAM" id="SSF141571">
    <property type="entry name" value="Pentapeptide repeat-like"/>
    <property type="match status" value="1"/>
</dbReference>
<name>A0A7S7SLR4_PALFE</name>
<evidence type="ECO:0000259" key="2">
    <source>
        <dbReference type="Pfam" id="PF12867"/>
    </source>
</evidence>
<dbReference type="InterPro" id="IPR051082">
    <property type="entry name" value="Pentapeptide-BTB/POZ_domain"/>
</dbReference>
<evidence type="ECO:0000313" key="4">
    <source>
        <dbReference type="Proteomes" id="UP000593892"/>
    </source>
</evidence>
<dbReference type="AlphaFoldDB" id="A0A7S7SLR4"/>
<dbReference type="KEGG" id="pfer:IRI77_01850"/>
<dbReference type="PANTHER" id="PTHR14136">
    <property type="entry name" value="BTB_POZ DOMAIN-CONTAINING PROTEIN KCTD9"/>
    <property type="match status" value="1"/>
</dbReference>
<dbReference type="Gene3D" id="2.160.20.80">
    <property type="entry name" value="E3 ubiquitin-protein ligase SopA"/>
    <property type="match status" value="1"/>
</dbReference>
<dbReference type="PANTHER" id="PTHR14136:SF17">
    <property type="entry name" value="BTB_POZ DOMAIN-CONTAINING PROTEIN KCTD9"/>
    <property type="match status" value="1"/>
</dbReference>
<protein>
    <submittedName>
        <fullName evidence="3">DinB family protein</fullName>
    </submittedName>
</protein>
<dbReference type="InterPro" id="IPR034660">
    <property type="entry name" value="DinB/YfiT-like"/>
</dbReference>
<evidence type="ECO:0000256" key="1">
    <source>
        <dbReference type="SAM" id="MobiDB-lite"/>
    </source>
</evidence>
<feature type="region of interest" description="Disordered" evidence="1">
    <location>
        <begin position="165"/>
        <end position="186"/>
    </location>
</feature>
<dbReference type="InterPro" id="IPR001646">
    <property type="entry name" value="5peptide_repeat"/>
</dbReference>
<proteinExistence type="predicted"/>
<dbReference type="Proteomes" id="UP000593892">
    <property type="component" value="Chromosome"/>
</dbReference>
<dbReference type="RefSeq" id="WP_194450393.1">
    <property type="nucleotide sequence ID" value="NZ_CP063849.1"/>
</dbReference>
<dbReference type="Gene3D" id="1.20.120.450">
    <property type="entry name" value="dinb family like domain"/>
    <property type="match status" value="1"/>
</dbReference>
<feature type="domain" description="DinB-like" evidence="2">
    <location>
        <begin position="7"/>
        <end position="157"/>
    </location>
</feature>
<keyword evidence="4" id="KW-1185">Reference proteome</keyword>
<dbReference type="InterPro" id="IPR024775">
    <property type="entry name" value="DinB-like"/>
</dbReference>
<evidence type="ECO:0000313" key="3">
    <source>
        <dbReference type="EMBL" id="QOY88731.1"/>
    </source>
</evidence>
<dbReference type="SUPFAM" id="SSF109854">
    <property type="entry name" value="DinB/YfiT-like putative metalloenzymes"/>
    <property type="match status" value="1"/>
</dbReference>
<feature type="compositionally biased region" description="Low complexity" evidence="1">
    <location>
        <begin position="165"/>
        <end position="176"/>
    </location>
</feature>
<dbReference type="Pfam" id="PF13599">
    <property type="entry name" value="Pentapeptide_4"/>
    <property type="match status" value="1"/>
</dbReference>
<accession>A0A7S7SLR4</accession>
<organism evidence="3 4">
    <name type="scientific">Paludibaculum fermentans</name>
    <dbReference type="NCBI Taxonomy" id="1473598"/>
    <lineage>
        <taxon>Bacteria</taxon>
        <taxon>Pseudomonadati</taxon>
        <taxon>Acidobacteriota</taxon>
        <taxon>Terriglobia</taxon>
        <taxon>Bryobacterales</taxon>
        <taxon>Bryobacteraceae</taxon>
        <taxon>Paludibaculum</taxon>
    </lineage>
</organism>
<reference evidence="3 4" key="1">
    <citation type="submission" date="2020-10" db="EMBL/GenBank/DDBJ databases">
        <title>Complete genome sequence of Paludibaculum fermentans P105T, a facultatively anaerobic acidobacterium capable of dissimilatory Fe(III) reduction.</title>
        <authorList>
            <person name="Dedysh S.N."/>
            <person name="Beletsky A.V."/>
            <person name="Kulichevskaya I.S."/>
            <person name="Mardanov A.V."/>
            <person name="Ravin N.V."/>
        </authorList>
    </citation>
    <scope>NUCLEOTIDE SEQUENCE [LARGE SCALE GENOMIC DNA]</scope>
    <source>
        <strain evidence="3 4">P105</strain>
    </source>
</reference>
<gene>
    <name evidence="3" type="ORF">IRI77_01850</name>
</gene>
<dbReference type="Pfam" id="PF12867">
    <property type="entry name" value="DinB_2"/>
    <property type="match status" value="1"/>
</dbReference>
<sequence>MRLAALLEAGRQDFLDALSGVTEEQAPAKPDPNQWSILECIEHVIVVEERHLRWIDMGRSIEPQRDHDRELRLFTIMRNQFEKREAPSALRPKGRFTTLVEAAQAFLETRDRAIRLVEARGDAMYAIGVKHPFFGPVNGAELVQLMDGHARRHADQIRALASPAPALPTLAQPSPSGKENSAAPRTAPQLAAGLAAPADPQSPFAQGEMIALHLQHIRQGECAGRKAATFTADGCILDQTRLAESEFESVVWKDVRLVNCDLANLRAQRMVLERVEFVDCRLAGLATGSLDARDVLILNSDLRYASLSGARFQNSEFEGCNWQDSDLRSADLSGTVIRNCDLARADLQGATLRDTDFRTSQLEGMQVGIHDLRGAIVEPGQAMILAQVLGLRIV</sequence>